<feature type="domain" description="GSKIP" evidence="1">
    <location>
        <begin position="12"/>
        <end position="125"/>
    </location>
</feature>
<sequence length="131" mass="14861">MTSTTETNKFIEQELSNVLKEYEYGVTPNSIEILPTRSLNSDAHQSSIFKLTLLENVKLIITIAEEGYIITEVDPLGTNFNKEDLECAKKWINKPFETMEALLLAASPKFGEQFHQALHSKLSNLQQSQQD</sequence>
<gene>
    <name evidence="2" type="ORF">RirG_134630</name>
</gene>
<dbReference type="EMBL" id="JEMT01022408">
    <property type="protein sequence ID" value="EXX65288.1"/>
    <property type="molecule type" value="Genomic_DNA"/>
</dbReference>
<protein>
    <recommendedName>
        <fullName evidence="1">GSKIP domain-containing protein</fullName>
    </recommendedName>
</protein>
<dbReference type="Proteomes" id="UP000022910">
    <property type="component" value="Unassembled WGS sequence"/>
</dbReference>
<keyword evidence="3" id="KW-1185">Reference proteome</keyword>
<dbReference type="SUPFAM" id="SSF103107">
    <property type="entry name" value="Hypothetical protein c14orf129, hspc210"/>
    <property type="match status" value="1"/>
</dbReference>
<dbReference type="OrthoDB" id="5804279at2759"/>
<reference evidence="2 3" key="1">
    <citation type="submission" date="2014-02" db="EMBL/GenBank/DDBJ databases">
        <title>Single nucleus genome sequencing reveals high similarity among nuclei of an endomycorrhizal fungus.</title>
        <authorList>
            <person name="Lin K."/>
            <person name="Geurts R."/>
            <person name="Zhang Z."/>
            <person name="Limpens E."/>
            <person name="Saunders D.G."/>
            <person name="Mu D."/>
            <person name="Pang E."/>
            <person name="Cao H."/>
            <person name="Cha H."/>
            <person name="Lin T."/>
            <person name="Zhou Q."/>
            <person name="Shang Y."/>
            <person name="Li Y."/>
            <person name="Ivanov S."/>
            <person name="Sharma T."/>
            <person name="Velzen R.V."/>
            <person name="Ruijter N.D."/>
            <person name="Aanen D.K."/>
            <person name="Win J."/>
            <person name="Kamoun S."/>
            <person name="Bisseling T."/>
            <person name="Huang S."/>
        </authorList>
    </citation>
    <scope>NUCLEOTIDE SEQUENCE [LARGE SCALE GENOMIC DNA]</scope>
    <source>
        <strain evidence="3">DAOM197198w</strain>
    </source>
</reference>
<dbReference type="InterPro" id="IPR007967">
    <property type="entry name" value="GSKIP_dom"/>
</dbReference>
<evidence type="ECO:0000313" key="2">
    <source>
        <dbReference type="EMBL" id="EXX65288.1"/>
    </source>
</evidence>
<dbReference type="AlphaFoldDB" id="A0A015MER2"/>
<proteinExistence type="predicted"/>
<dbReference type="SMR" id="A0A015MER2"/>
<dbReference type="InterPro" id="IPR023231">
    <property type="entry name" value="GSKIP_dom_sf"/>
</dbReference>
<evidence type="ECO:0000313" key="3">
    <source>
        <dbReference type="Proteomes" id="UP000022910"/>
    </source>
</evidence>
<dbReference type="HOGENOM" id="CLU_1928733_0_0_1"/>
<dbReference type="Gene3D" id="3.30.2280.10">
    <property type="entry name" value="Hypothetical protein (hspc210)"/>
    <property type="match status" value="1"/>
</dbReference>
<evidence type="ECO:0000259" key="1">
    <source>
        <dbReference type="Pfam" id="PF05303"/>
    </source>
</evidence>
<dbReference type="Pfam" id="PF05303">
    <property type="entry name" value="GSKIP_dom"/>
    <property type="match status" value="1"/>
</dbReference>
<name>A0A015MER2_RHIIW</name>
<organism evidence="2 3">
    <name type="scientific">Rhizophagus irregularis (strain DAOM 197198w)</name>
    <name type="common">Glomus intraradices</name>
    <dbReference type="NCBI Taxonomy" id="1432141"/>
    <lineage>
        <taxon>Eukaryota</taxon>
        <taxon>Fungi</taxon>
        <taxon>Fungi incertae sedis</taxon>
        <taxon>Mucoromycota</taxon>
        <taxon>Glomeromycotina</taxon>
        <taxon>Glomeromycetes</taxon>
        <taxon>Glomerales</taxon>
        <taxon>Glomeraceae</taxon>
        <taxon>Rhizophagus</taxon>
    </lineage>
</organism>
<comment type="caution">
    <text evidence="2">The sequence shown here is derived from an EMBL/GenBank/DDBJ whole genome shotgun (WGS) entry which is preliminary data.</text>
</comment>
<accession>A0A015MER2</accession>
<dbReference type="OMA" id="VMIVIEV"/>